<keyword evidence="5" id="KW-1185">Reference proteome</keyword>
<dbReference type="Gene3D" id="2.60.40.10">
    <property type="entry name" value="Immunoglobulins"/>
    <property type="match status" value="1"/>
</dbReference>
<name>A0AAE0VLC1_9BIVA</name>
<organism evidence="4 5">
    <name type="scientific">Potamilus streckersoni</name>
    <dbReference type="NCBI Taxonomy" id="2493646"/>
    <lineage>
        <taxon>Eukaryota</taxon>
        <taxon>Metazoa</taxon>
        <taxon>Spiralia</taxon>
        <taxon>Lophotrochozoa</taxon>
        <taxon>Mollusca</taxon>
        <taxon>Bivalvia</taxon>
        <taxon>Autobranchia</taxon>
        <taxon>Heteroconchia</taxon>
        <taxon>Palaeoheterodonta</taxon>
        <taxon>Unionida</taxon>
        <taxon>Unionoidea</taxon>
        <taxon>Unionidae</taxon>
        <taxon>Ambleminae</taxon>
        <taxon>Lampsilini</taxon>
        <taxon>Potamilus</taxon>
    </lineage>
</organism>
<dbReference type="InterPro" id="IPR017853">
    <property type="entry name" value="GH"/>
</dbReference>
<dbReference type="InterPro" id="IPR013780">
    <property type="entry name" value="Glyco_hydro_b"/>
</dbReference>
<evidence type="ECO:0000313" key="5">
    <source>
        <dbReference type="Proteomes" id="UP001195483"/>
    </source>
</evidence>
<dbReference type="SUPFAM" id="SSF81296">
    <property type="entry name" value="E set domains"/>
    <property type="match status" value="1"/>
</dbReference>
<dbReference type="Pfam" id="PF10438">
    <property type="entry name" value="Cyc-maltodext_C"/>
    <property type="match status" value="1"/>
</dbReference>
<protein>
    <recommendedName>
        <fullName evidence="3">Glycosyl hydrolase family 13 catalytic domain-containing protein</fullName>
    </recommendedName>
</protein>
<dbReference type="InterPro" id="IPR014756">
    <property type="entry name" value="Ig_E-set"/>
</dbReference>
<dbReference type="InterPro" id="IPR013783">
    <property type="entry name" value="Ig-like_fold"/>
</dbReference>
<accession>A0AAE0VLC1</accession>
<dbReference type="InterPro" id="IPR019492">
    <property type="entry name" value="Cyclo-malto-dextrinase_C"/>
</dbReference>
<keyword evidence="2" id="KW-0326">Glycosidase</keyword>
<evidence type="ECO:0000313" key="4">
    <source>
        <dbReference type="EMBL" id="KAK3582523.1"/>
    </source>
</evidence>
<dbReference type="PANTHER" id="PTHR10357:SF210">
    <property type="entry name" value="MALTODEXTRIN GLUCOSIDASE"/>
    <property type="match status" value="1"/>
</dbReference>
<dbReference type="PANTHER" id="PTHR10357">
    <property type="entry name" value="ALPHA-AMYLASE FAMILY MEMBER"/>
    <property type="match status" value="1"/>
</dbReference>
<evidence type="ECO:0000256" key="1">
    <source>
        <dbReference type="ARBA" id="ARBA00022801"/>
    </source>
</evidence>
<dbReference type="SMART" id="SM00642">
    <property type="entry name" value="Aamy"/>
    <property type="match status" value="1"/>
</dbReference>
<dbReference type="Proteomes" id="UP001195483">
    <property type="component" value="Unassembled WGS sequence"/>
</dbReference>
<sequence length="669" mass="76939">MVETLHATSLQEVKRGYRMLITSPTIKIARTQSKKPNTAKAAITKVSLLSSEDSLRIEPPNWWIDMAHNTVELLVRSTKIKTMLQTYRQKRLAEEAASIEVSIPYPDVVLKKVNISERGAYIFLTLEIKSTAEAGTMPINFSDGTTRFTYEYPLFARIMPKGFSMKDVKGFTSADAMYLITPDRFANGDESNDKIPTMRDTVLNRKDKDARHGGDIAGIRKRLRYIKDLGFTSIWICPMLENNMTQTSYHGYAITDFYKIDPRFGTNEDYKALCTEANKIGLKIINDMVVNHCGLEHWWMKELPADDWINFQSQPYTETNHQKSVFVDPYATELDKKNLTEGWFVPTMPDLNQRNPNMARYLIQNSIWWIEYAGLSGIRMDTYPYSDKTFMANWSKAIMTEYPNFNIVGEIWHKEPSVTAYWQRGKVNSDGYESHLKTLMDFALQRAVVQALTEPRSYESSWQRVYELLAQDFLYANPQDMLIFLDNHDMSRVFTQLKENLQSYKLAITLLLTMRGIPQVYYGTEILQVNRQSEDHGVIRGDFPGGWKQDAVNAFEGKGLTTAQKEARDFLKRLLNWRKNQLIVQQGRFMHFAPSAKDDCYVYFRYLGKKSVMVVLNNHEQVAALQTDRFAEILKGAKTGKDVLSGKTVNLINEFEVPAKSAMVIEVGE</sequence>
<reference evidence="4" key="2">
    <citation type="journal article" date="2021" name="Genome Biol. Evol.">
        <title>Developing a high-quality reference genome for a parasitic bivalve with doubly uniparental inheritance (Bivalvia: Unionida).</title>
        <authorList>
            <person name="Smith C.H."/>
        </authorList>
    </citation>
    <scope>NUCLEOTIDE SEQUENCE</scope>
    <source>
        <strain evidence="4">CHS0354</strain>
        <tissue evidence="4">Mantle</tissue>
    </source>
</reference>
<dbReference type="InterPro" id="IPR006047">
    <property type="entry name" value="GH13_cat_dom"/>
</dbReference>
<comment type="caution">
    <text evidence="4">The sequence shown here is derived from an EMBL/GenBank/DDBJ whole genome shotgun (WGS) entry which is preliminary data.</text>
</comment>
<dbReference type="GO" id="GO:0016798">
    <property type="term" value="F:hydrolase activity, acting on glycosyl bonds"/>
    <property type="evidence" value="ECO:0007669"/>
    <property type="project" value="UniProtKB-KW"/>
</dbReference>
<keyword evidence="1" id="KW-0378">Hydrolase</keyword>
<reference evidence="4" key="1">
    <citation type="journal article" date="2021" name="Genome Biol. Evol.">
        <title>A High-Quality Reference Genome for a Parasitic Bivalve with Doubly Uniparental Inheritance (Bivalvia: Unionida).</title>
        <authorList>
            <person name="Smith C.H."/>
        </authorList>
    </citation>
    <scope>NUCLEOTIDE SEQUENCE</scope>
    <source>
        <strain evidence="4">CHS0354</strain>
    </source>
</reference>
<gene>
    <name evidence="4" type="ORF">CHS0354_024073</name>
</gene>
<dbReference type="Gene3D" id="2.60.40.1180">
    <property type="entry name" value="Golgi alpha-mannosidase II"/>
    <property type="match status" value="1"/>
</dbReference>
<dbReference type="SUPFAM" id="SSF51011">
    <property type="entry name" value="Glycosyl hydrolase domain"/>
    <property type="match status" value="1"/>
</dbReference>
<dbReference type="InterPro" id="IPR015171">
    <property type="entry name" value="Cyc-maltodext_N"/>
</dbReference>
<feature type="domain" description="Glycosyl hydrolase family 13 catalytic" evidence="3">
    <location>
        <begin position="179"/>
        <end position="578"/>
    </location>
</feature>
<reference evidence="4" key="3">
    <citation type="submission" date="2023-05" db="EMBL/GenBank/DDBJ databases">
        <authorList>
            <person name="Smith C.H."/>
        </authorList>
    </citation>
    <scope>NUCLEOTIDE SEQUENCE</scope>
    <source>
        <strain evidence="4">CHS0354</strain>
        <tissue evidence="4">Mantle</tissue>
    </source>
</reference>
<dbReference type="SUPFAM" id="SSF51445">
    <property type="entry name" value="(Trans)glycosidases"/>
    <property type="match status" value="1"/>
</dbReference>
<dbReference type="GO" id="GO:0005975">
    <property type="term" value="P:carbohydrate metabolic process"/>
    <property type="evidence" value="ECO:0007669"/>
    <property type="project" value="InterPro"/>
</dbReference>
<dbReference type="Gene3D" id="3.20.20.80">
    <property type="entry name" value="Glycosidases"/>
    <property type="match status" value="1"/>
</dbReference>
<dbReference type="CDD" id="cd11340">
    <property type="entry name" value="AmyAc_bac_CMD_like_3"/>
    <property type="match status" value="1"/>
</dbReference>
<dbReference type="AlphaFoldDB" id="A0AAE0VLC1"/>
<evidence type="ECO:0000259" key="3">
    <source>
        <dbReference type="SMART" id="SM00642"/>
    </source>
</evidence>
<dbReference type="EMBL" id="JAEAOA010001427">
    <property type="protein sequence ID" value="KAK3582523.1"/>
    <property type="molecule type" value="Genomic_DNA"/>
</dbReference>
<dbReference type="Pfam" id="PF09087">
    <property type="entry name" value="Cyc-maltodext_N"/>
    <property type="match status" value="1"/>
</dbReference>
<dbReference type="Pfam" id="PF00128">
    <property type="entry name" value="Alpha-amylase"/>
    <property type="match status" value="1"/>
</dbReference>
<evidence type="ECO:0000256" key="2">
    <source>
        <dbReference type="ARBA" id="ARBA00023295"/>
    </source>
</evidence>
<proteinExistence type="predicted"/>